<comment type="caution">
    <text evidence="1">The sequence shown here is derived from an EMBL/GenBank/DDBJ whole genome shotgun (WGS) entry which is preliminary data.</text>
</comment>
<name>A0AAV5AJ18_9AGAM</name>
<protein>
    <submittedName>
        <fullName evidence="1">Uncharacterized protein</fullName>
    </submittedName>
</protein>
<dbReference type="AlphaFoldDB" id="A0AAV5AJ18"/>
<dbReference type="Proteomes" id="UP001050691">
    <property type="component" value="Unassembled WGS sequence"/>
</dbReference>
<evidence type="ECO:0000313" key="2">
    <source>
        <dbReference type="Proteomes" id="UP001050691"/>
    </source>
</evidence>
<evidence type="ECO:0000313" key="1">
    <source>
        <dbReference type="EMBL" id="GJJ12673.1"/>
    </source>
</evidence>
<dbReference type="EMBL" id="BPWL01000007">
    <property type="protein sequence ID" value="GJJ12673.1"/>
    <property type="molecule type" value="Genomic_DNA"/>
</dbReference>
<gene>
    <name evidence="1" type="ORF">Clacol_006917</name>
</gene>
<keyword evidence="2" id="KW-1185">Reference proteome</keyword>
<proteinExistence type="predicted"/>
<sequence length="82" mass="9196">MASVSWRTTHVLLVAPAGWGHMRTCIVFACKLARVRPNSIIITIPVTGEYKSMVDEEIDRCLSAEEKNAKDRIQYATLTTVM</sequence>
<accession>A0AAV5AJ18</accession>
<reference evidence="1" key="1">
    <citation type="submission" date="2021-10" db="EMBL/GenBank/DDBJ databases">
        <title>De novo Genome Assembly of Clathrus columnatus (Basidiomycota, Fungi) Using Illumina and Nanopore Sequence Data.</title>
        <authorList>
            <person name="Ogiso-Tanaka E."/>
            <person name="Itagaki H."/>
            <person name="Hosoya T."/>
            <person name="Hosaka K."/>
        </authorList>
    </citation>
    <scope>NUCLEOTIDE SEQUENCE</scope>
    <source>
        <strain evidence="1">MO-923</strain>
    </source>
</reference>
<organism evidence="1 2">
    <name type="scientific">Clathrus columnatus</name>
    <dbReference type="NCBI Taxonomy" id="1419009"/>
    <lineage>
        <taxon>Eukaryota</taxon>
        <taxon>Fungi</taxon>
        <taxon>Dikarya</taxon>
        <taxon>Basidiomycota</taxon>
        <taxon>Agaricomycotina</taxon>
        <taxon>Agaricomycetes</taxon>
        <taxon>Phallomycetidae</taxon>
        <taxon>Phallales</taxon>
        <taxon>Clathraceae</taxon>
        <taxon>Clathrus</taxon>
    </lineage>
</organism>